<dbReference type="Gene3D" id="2.130.10.130">
    <property type="entry name" value="Integrin alpha, N-terminal"/>
    <property type="match status" value="1"/>
</dbReference>
<dbReference type="PANTHER" id="PTHR36220">
    <property type="entry name" value="UNNAMED PRODUCT"/>
    <property type="match status" value="1"/>
</dbReference>
<name>A0A7S1TEI1_9RHOD</name>
<dbReference type="Pfam" id="PF14312">
    <property type="entry name" value="FG-GAP_2"/>
    <property type="match status" value="2"/>
</dbReference>
<organism evidence="3">
    <name type="scientific">Compsopogon caeruleus</name>
    <dbReference type="NCBI Taxonomy" id="31354"/>
    <lineage>
        <taxon>Eukaryota</taxon>
        <taxon>Rhodophyta</taxon>
        <taxon>Compsopogonophyceae</taxon>
        <taxon>Compsopogonales</taxon>
        <taxon>Compsopogonaceae</taxon>
        <taxon>Compsopogon</taxon>
    </lineage>
</organism>
<evidence type="ECO:0000256" key="1">
    <source>
        <dbReference type="ARBA" id="ARBA00022729"/>
    </source>
</evidence>
<dbReference type="PANTHER" id="PTHR36220:SF1">
    <property type="entry name" value="GAMMA TUBULIN COMPLEX COMPONENT C-TERMINAL DOMAIN-CONTAINING PROTEIN"/>
    <property type="match status" value="1"/>
</dbReference>
<evidence type="ECO:0000313" key="3">
    <source>
        <dbReference type="EMBL" id="CAD9234326.1"/>
    </source>
</evidence>
<gene>
    <name evidence="3" type="ORF">CCAE0312_LOCUS6414</name>
</gene>
<evidence type="ECO:0000256" key="2">
    <source>
        <dbReference type="SAM" id="SignalP"/>
    </source>
</evidence>
<accession>A0A7S1TEI1</accession>
<dbReference type="EMBL" id="HBGH01011542">
    <property type="protein sequence ID" value="CAD9234326.1"/>
    <property type="molecule type" value="Transcribed_RNA"/>
</dbReference>
<protein>
    <submittedName>
        <fullName evidence="3">Uncharacterized protein</fullName>
    </submittedName>
</protein>
<dbReference type="AlphaFoldDB" id="A0A7S1TEI1"/>
<sequence length="161" mass="16678">MSSSSRVLVALAFHYWFFTSSIHATVGSEPVSLWNSSQELTGPLPSGDAISSGFGSKVAIWGRVAIIGAPALSRGSTLESAGAAYVFLRRATREPMGTGKWTSVATLVAPDAASYDFFGDQVAVSRDTAVVSATYKTGAGVGGALDQAGSVYVFSRTAEKT</sequence>
<feature type="chain" id="PRO_5030858466" evidence="2">
    <location>
        <begin position="28"/>
        <end position="161"/>
    </location>
</feature>
<reference evidence="3" key="1">
    <citation type="submission" date="2021-01" db="EMBL/GenBank/DDBJ databases">
        <authorList>
            <person name="Corre E."/>
            <person name="Pelletier E."/>
            <person name="Niang G."/>
            <person name="Scheremetjew M."/>
            <person name="Finn R."/>
            <person name="Kale V."/>
            <person name="Holt S."/>
            <person name="Cochrane G."/>
            <person name="Meng A."/>
            <person name="Brown T."/>
            <person name="Cohen L."/>
        </authorList>
    </citation>
    <scope>NUCLEOTIDE SEQUENCE</scope>
    <source>
        <strain evidence="3">SAG 36.94</strain>
    </source>
</reference>
<dbReference type="InterPro" id="IPR013517">
    <property type="entry name" value="FG-GAP"/>
</dbReference>
<keyword evidence="1 2" id="KW-0732">Signal</keyword>
<dbReference type="InterPro" id="IPR028994">
    <property type="entry name" value="Integrin_alpha_N"/>
</dbReference>
<proteinExistence type="predicted"/>
<feature type="signal peptide" evidence="2">
    <location>
        <begin position="1"/>
        <end position="27"/>
    </location>
</feature>